<evidence type="ECO:0000313" key="10">
    <source>
        <dbReference type="Proteomes" id="UP000613208"/>
    </source>
</evidence>
<dbReference type="Gene3D" id="2.10.109.10">
    <property type="entry name" value="Umud Fragment, subunit A"/>
    <property type="match status" value="1"/>
</dbReference>
<reference evidence="9" key="1">
    <citation type="submission" date="2020-06" db="EMBL/GenBank/DDBJ databases">
        <title>Characterization of fructooligosaccharide metabolism and fructooligosaccharide-degrading enzymes in human commensal butyrate producers.</title>
        <authorList>
            <person name="Tanno H."/>
            <person name="Fujii T."/>
            <person name="Hirano K."/>
            <person name="Maeno S."/>
            <person name="Tonozuka T."/>
            <person name="Sakamoto M."/>
            <person name="Ohkuma M."/>
            <person name="Tochio T."/>
            <person name="Endo A."/>
        </authorList>
    </citation>
    <scope>NUCLEOTIDE SEQUENCE</scope>
    <source>
        <strain evidence="9">JCM 17466</strain>
    </source>
</reference>
<comment type="catalytic activity">
    <reaction evidence="1 7">
        <text>Cleavage of hydrophobic, N-terminal signal or leader sequences from secreted and periplasmic proteins.</text>
        <dbReference type="EC" id="3.4.21.89"/>
    </reaction>
</comment>
<evidence type="ECO:0000256" key="1">
    <source>
        <dbReference type="ARBA" id="ARBA00000677"/>
    </source>
</evidence>
<dbReference type="PROSITE" id="PS00760">
    <property type="entry name" value="SPASE_I_2"/>
    <property type="match status" value="1"/>
</dbReference>
<dbReference type="InterPro" id="IPR019758">
    <property type="entry name" value="Pept_S26A_signal_pept_1_CS"/>
</dbReference>
<dbReference type="EC" id="3.4.21.89" evidence="4 7"/>
<protein>
    <recommendedName>
        <fullName evidence="4 7">Signal peptidase I</fullName>
        <ecNumber evidence="4 7">3.4.21.89</ecNumber>
    </recommendedName>
</protein>
<dbReference type="GO" id="GO:0006465">
    <property type="term" value="P:signal peptide processing"/>
    <property type="evidence" value="ECO:0007669"/>
    <property type="project" value="InterPro"/>
</dbReference>
<dbReference type="AlphaFoldDB" id="A0A916Q985"/>
<evidence type="ECO:0000256" key="4">
    <source>
        <dbReference type="ARBA" id="ARBA00013208"/>
    </source>
</evidence>
<keyword evidence="7" id="KW-0645">Protease</keyword>
<feature type="transmembrane region" description="Helical" evidence="7">
    <location>
        <begin position="22"/>
        <end position="43"/>
    </location>
</feature>
<evidence type="ECO:0000256" key="6">
    <source>
        <dbReference type="PIRSR" id="PIRSR600223-1"/>
    </source>
</evidence>
<dbReference type="InterPro" id="IPR019757">
    <property type="entry name" value="Pept_S26A_signal_pept_1_Lys-AS"/>
</dbReference>
<evidence type="ECO:0000256" key="5">
    <source>
        <dbReference type="ARBA" id="ARBA00022801"/>
    </source>
</evidence>
<comment type="similarity">
    <text evidence="3 7">Belongs to the peptidase S26 family.</text>
</comment>
<dbReference type="EMBL" id="BLYI01000027">
    <property type="protein sequence ID" value="GFO84926.1"/>
    <property type="molecule type" value="Genomic_DNA"/>
</dbReference>
<feature type="active site" evidence="6">
    <location>
        <position position="97"/>
    </location>
</feature>
<gene>
    <name evidence="9" type="ORF">ANBU17_12730</name>
</gene>
<evidence type="ECO:0000313" key="9">
    <source>
        <dbReference type="EMBL" id="GFO84926.1"/>
    </source>
</evidence>
<dbReference type="InterPro" id="IPR019533">
    <property type="entry name" value="Peptidase_S26"/>
</dbReference>
<dbReference type="SUPFAM" id="SSF51306">
    <property type="entry name" value="LexA/Signal peptidase"/>
    <property type="match status" value="1"/>
</dbReference>
<feature type="domain" description="Peptidase S26" evidence="8">
    <location>
        <begin position="24"/>
        <end position="181"/>
    </location>
</feature>
<evidence type="ECO:0000256" key="3">
    <source>
        <dbReference type="ARBA" id="ARBA00009370"/>
    </source>
</evidence>
<dbReference type="NCBIfam" id="TIGR02227">
    <property type="entry name" value="sigpep_I_bact"/>
    <property type="match status" value="1"/>
</dbReference>
<accession>A0A916Q985</accession>
<dbReference type="InterPro" id="IPR036286">
    <property type="entry name" value="LexA/Signal_pep-like_sf"/>
</dbReference>
<keyword evidence="7" id="KW-1133">Transmembrane helix</keyword>
<keyword evidence="5 7" id="KW-0378">Hydrolase</keyword>
<keyword evidence="7" id="KW-0812">Transmembrane</keyword>
<dbReference type="RefSeq" id="WP_201310637.1">
    <property type="nucleotide sequence ID" value="NZ_BLYI01000027.1"/>
</dbReference>
<proteinExistence type="inferred from homology"/>
<dbReference type="GO" id="GO:0009003">
    <property type="term" value="F:signal peptidase activity"/>
    <property type="evidence" value="ECO:0007669"/>
    <property type="project" value="UniProtKB-EC"/>
</dbReference>
<organism evidence="9 10">
    <name type="scientific">Anaerostipes butyraticus</name>
    <dbReference type="NCBI Taxonomy" id="645466"/>
    <lineage>
        <taxon>Bacteria</taxon>
        <taxon>Bacillati</taxon>
        <taxon>Bacillota</taxon>
        <taxon>Clostridia</taxon>
        <taxon>Lachnospirales</taxon>
        <taxon>Lachnospiraceae</taxon>
        <taxon>Anaerostipes</taxon>
    </lineage>
</organism>
<dbReference type="Proteomes" id="UP000613208">
    <property type="component" value="Unassembled WGS sequence"/>
</dbReference>
<feature type="active site" evidence="6">
    <location>
        <position position="53"/>
    </location>
</feature>
<evidence type="ECO:0000259" key="8">
    <source>
        <dbReference type="Pfam" id="PF10502"/>
    </source>
</evidence>
<dbReference type="PANTHER" id="PTHR43390">
    <property type="entry name" value="SIGNAL PEPTIDASE I"/>
    <property type="match status" value="1"/>
</dbReference>
<dbReference type="PRINTS" id="PR00727">
    <property type="entry name" value="LEADERPTASE"/>
</dbReference>
<comment type="caution">
    <text evidence="9">The sequence shown here is derived from an EMBL/GenBank/DDBJ whole genome shotgun (WGS) entry which is preliminary data.</text>
</comment>
<dbReference type="PROSITE" id="PS00761">
    <property type="entry name" value="SPASE_I_3"/>
    <property type="match status" value="1"/>
</dbReference>
<dbReference type="GO" id="GO:0004252">
    <property type="term" value="F:serine-type endopeptidase activity"/>
    <property type="evidence" value="ECO:0007669"/>
    <property type="project" value="InterPro"/>
</dbReference>
<name>A0A916Q985_9FIRM</name>
<sequence length="184" mass="20780">MRNGYTVTYQMRKRQRQRRQKIIGYVLKIAAAVLIAFLIVRFVCFSYTIQGDSMMPTIENGEKHLVNRLIYHIKGPSRYDVIVFKLDDDASSSYYVKRVIGLPGETVQIKDGKIYVDGKAAKNYSDESISSPGVASEEITLGSDEYFVLGDNYSNSEDSRSAGIGNIKRSNIIGKVSIKYWPWG</sequence>
<dbReference type="PANTHER" id="PTHR43390:SF1">
    <property type="entry name" value="CHLOROPLAST PROCESSING PEPTIDASE"/>
    <property type="match status" value="1"/>
</dbReference>
<keyword evidence="10" id="KW-1185">Reference proteome</keyword>
<evidence type="ECO:0000256" key="7">
    <source>
        <dbReference type="RuleBase" id="RU362042"/>
    </source>
</evidence>
<evidence type="ECO:0000256" key="2">
    <source>
        <dbReference type="ARBA" id="ARBA00004401"/>
    </source>
</evidence>
<dbReference type="InterPro" id="IPR000223">
    <property type="entry name" value="Pept_S26A_signal_pept_1"/>
</dbReference>
<comment type="subcellular location">
    <subcellularLocation>
        <location evidence="2">Cell membrane</location>
        <topology evidence="2">Single-pass type II membrane protein</topology>
    </subcellularLocation>
    <subcellularLocation>
        <location evidence="7">Membrane</location>
        <topology evidence="7">Single-pass type II membrane protein</topology>
    </subcellularLocation>
</comment>
<dbReference type="CDD" id="cd06530">
    <property type="entry name" value="S26_SPase_I"/>
    <property type="match status" value="1"/>
</dbReference>
<dbReference type="Pfam" id="PF10502">
    <property type="entry name" value="Peptidase_S26"/>
    <property type="match status" value="1"/>
</dbReference>
<keyword evidence="7" id="KW-0472">Membrane</keyword>
<dbReference type="GO" id="GO:0005886">
    <property type="term" value="C:plasma membrane"/>
    <property type="evidence" value="ECO:0007669"/>
    <property type="project" value="UniProtKB-SubCell"/>
</dbReference>